<dbReference type="Proteomes" id="UP000078459">
    <property type="component" value="Unassembled WGS sequence"/>
</dbReference>
<reference evidence="1 2" key="1">
    <citation type="submission" date="2016-04" db="EMBL/GenBank/DDBJ databases">
        <authorList>
            <person name="Evans L.H."/>
            <person name="Alamgir A."/>
            <person name="Owens N."/>
            <person name="Weber N.D."/>
            <person name="Virtaneva K."/>
            <person name="Barbian K."/>
            <person name="Babar A."/>
            <person name="Rosenke K."/>
        </authorList>
    </citation>
    <scope>NUCLEOTIDE SEQUENCE [LARGE SCALE GENOMIC DNA]</scope>
    <source>
        <strain evidence="1 2">CCM 8644</strain>
    </source>
</reference>
<dbReference type="STRING" id="1826909.A5893_08820"/>
<dbReference type="Gene3D" id="3.40.50.20">
    <property type="match status" value="1"/>
</dbReference>
<protein>
    <submittedName>
        <fullName evidence="1">Uncharacterized protein</fullName>
    </submittedName>
</protein>
<dbReference type="Gene3D" id="3.30.1490.20">
    <property type="entry name" value="ATP-grasp fold, A domain"/>
    <property type="match status" value="1"/>
</dbReference>
<comment type="caution">
    <text evidence="1">The sequence shown here is derived from an EMBL/GenBank/DDBJ whole genome shotgun (WGS) entry which is preliminary data.</text>
</comment>
<dbReference type="AlphaFoldDB" id="A0A179DF52"/>
<sequence length="235" mass="26842">MKILITSHQSEASGKLAYLLKDFEIVFGDLSIDFPKVDSVSLAHEILKFSLDHSITHIYPTRHEDLAPLRKSKILFDEFDIKIMTSNDDLIFNNPSAKAESYASLSTKILSLDYPNQKIALGDSTGKGNLISIDDNVKDFSNIWIQIKSISFIQMGKLFNNTNFEIIQLYTFNSEIKKSFILINENQEVKFFENFNSNLQAKIISIIFNQNYVGFFVVDYDSENILRIRNAALSC</sequence>
<accession>A0A179DF52</accession>
<reference evidence="1 2" key="2">
    <citation type="submission" date="2016-06" db="EMBL/GenBank/DDBJ databases">
        <title>Pedobacter psychrophilus sp. nov., isolated from Antarctic fragmentary rock.</title>
        <authorList>
            <person name="Svec P."/>
        </authorList>
    </citation>
    <scope>NUCLEOTIDE SEQUENCE [LARGE SCALE GENOMIC DNA]</scope>
    <source>
        <strain evidence="1 2">CCM 8644</strain>
    </source>
</reference>
<dbReference type="GO" id="GO:0005524">
    <property type="term" value="F:ATP binding"/>
    <property type="evidence" value="ECO:0007669"/>
    <property type="project" value="InterPro"/>
</dbReference>
<dbReference type="OrthoDB" id="707775at2"/>
<organism evidence="1 2">
    <name type="scientific">Pedobacter psychrophilus</name>
    <dbReference type="NCBI Taxonomy" id="1826909"/>
    <lineage>
        <taxon>Bacteria</taxon>
        <taxon>Pseudomonadati</taxon>
        <taxon>Bacteroidota</taxon>
        <taxon>Sphingobacteriia</taxon>
        <taxon>Sphingobacteriales</taxon>
        <taxon>Sphingobacteriaceae</taxon>
        <taxon>Pedobacter</taxon>
    </lineage>
</organism>
<name>A0A179DF52_9SPHI</name>
<proteinExistence type="predicted"/>
<dbReference type="InterPro" id="IPR013815">
    <property type="entry name" value="ATP_grasp_subdomain_1"/>
</dbReference>
<dbReference type="EMBL" id="LWHJ01000027">
    <property type="protein sequence ID" value="OAQ39676.1"/>
    <property type="molecule type" value="Genomic_DNA"/>
</dbReference>
<dbReference type="RefSeq" id="WP_068822295.1">
    <property type="nucleotide sequence ID" value="NZ_LWHJ01000027.1"/>
</dbReference>
<gene>
    <name evidence="1" type="ORF">A5893_08820</name>
</gene>
<keyword evidence="2" id="KW-1185">Reference proteome</keyword>
<evidence type="ECO:0000313" key="2">
    <source>
        <dbReference type="Proteomes" id="UP000078459"/>
    </source>
</evidence>
<evidence type="ECO:0000313" key="1">
    <source>
        <dbReference type="EMBL" id="OAQ39676.1"/>
    </source>
</evidence>